<sequence length="450" mass="51515">MDFSLKAQHHCLKNHKIVIVDYCTRGEVKFNSNFYKRKSLTPFNNCTLEVVANQLEPFVINENEGFEIALLKQIGQTLNITFNVTITGEDSWGVKEEGEWTKGLGQVYQNSAVGIGNFYVAPEYIHDFSNTDAYYLSGLVWIVPIAQYVPKWRVLTVIFSWYLWILCLGLVFVCALLLKVTSLSRNENKHYKKFGNDLLATFQVMIVTAVDRQPRSDFSRIIFIALNFFSIINAAVYTSSLINYLTLPQREPQVDSIEGILAQNWDIGGLPVYHDIFNVTDDEKAVQIYDIFQVNESLYIWLTSVGDDRDTASIVNYVFLDYLLSKNDPLVTDSRGRPKVFVLEDRIFTYSVVMVTNRGFPFLSRFNKVINLMTTHGLPSAMARRYTNVLHRKKHGEGGFVKALTMHHLQGAFLVLVLGYICGFGLFLFEIIFGLIKVRQRKKIKPAKNK</sequence>
<dbReference type="GO" id="GO:0005886">
    <property type="term" value="C:plasma membrane"/>
    <property type="evidence" value="ECO:0007669"/>
    <property type="project" value="UniProtKB-SubCell"/>
</dbReference>
<proteinExistence type="inferred from homology"/>
<dbReference type="PANTHER" id="PTHR42643:SF24">
    <property type="entry name" value="IONOTROPIC RECEPTOR 60A"/>
    <property type="match status" value="1"/>
</dbReference>
<feature type="domain" description="Ionotropic glutamate receptor C-terminal" evidence="10">
    <location>
        <begin position="161"/>
        <end position="419"/>
    </location>
</feature>
<evidence type="ECO:0000259" key="10">
    <source>
        <dbReference type="Pfam" id="PF00060"/>
    </source>
</evidence>
<dbReference type="EMBL" id="KQ971357">
    <property type="protein sequence ID" value="KYB26119.1"/>
    <property type="molecule type" value="Genomic_DNA"/>
</dbReference>
<keyword evidence="5 9" id="KW-1133">Transmembrane helix</keyword>
<reference evidence="11 12" key="1">
    <citation type="journal article" date="2008" name="Nature">
        <title>The genome of the model beetle and pest Tribolium castaneum.</title>
        <authorList>
            <consortium name="Tribolium Genome Sequencing Consortium"/>
            <person name="Richards S."/>
            <person name="Gibbs R.A."/>
            <person name="Weinstock G.M."/>
            <person name="Brown S.J."/>
            <person name="Denell R."/>
            <person name="Beeman R.W."/>
            <person name="Gibbs R."/>
            <person name="Beeman R.W."/>
            <person name="Brown S.J."/>
            <person name="Bucher G."/>
            <person name="Friedrich M."/>
            <person name="Grimmelikhuijzen C.J."/>
            <person name="Klingler M."/>
            <person name="Lorenzen M."/>
            <person name="Richards S."/>
            <person name="Roth S."/>
            <person name="Schroder R."/>
            <person name="Tautz D."/>
            <person name="Zdobnov E.M."/>
            <person name="Muzny D."/>
            <person name="Gibbs R.A."/>
            <person name="Weinstock G.M."/>
            <person name="Attaway T."/>
            <person name="Bell S."/>
            <person name="Buhay C.J."/>
            <person name="Chandrabose M.N."/>
            <person name="Chavez D."/>
            <person name="Clerk-Blankenburg K.P."/>
            <person name="Cree A."/>
            <person name="Dao M."/>
            <person name="Davis C."/>
            <person name="Chacko J."/>
            <person name="Dinh H."/>
            <person name="Dugan-Rocha S."/>
            <person name="Fowler G."/>
            <person name="Garner T.T."/>
            <person name="Garnes J."/>
            <person name="Gnirke A."/>
            <person name="Hawes A."/>
            <person name="Hernandez J."/>
            <person name="Hines S."/>
            <person name="Holder M."/>
            <person name="Hume J."/>
            <person name="Jhangiani S.N."/>
            <person name="Joshi V."/>
            <person name="Khan Z.M."/>
            <person name="Jackson L."/>
            <person name="Kovar C."/>
            <person name="Kowis A."/>
            <person name="Lee S."/>
            <person name="Lewis L.R."/>
            <person name="Margolis J."/>
            <person name="Morgan M."/>
            <person name="Nazareth L.V."/>
            <person name="Nguyen N."/>
            <person name="Okwuonu G."/>
            <person name="Parker D."/>
            <person name="Richards S."/>
            <person name="Ruiz S.J."/>
            <person name="Santibanez J."/>
            <person name="Savard J."/>
            <person name="Scherer S.E."/>
            <person name="Schneider B."/>
            <person name="Sodergren E."/>
            <person name="Tautz D."/>
            <person name="Vattahil S."/>
            <person name="Villasana D."/>
            <person name="White C.S."/>
            <person name="Wright R."/>
            <person name="Park Y."/>
            <person name="Beeman R.W."/>
            <person name="Lord J."/>
            <person name="Oppert B."/>
            <person name="Lorenzen M."/>
            <person name="Brown S."/>
            <person name="Wang L."/>
            <person name="Savard J."/>
            <person name="Tautz D."/>
            <person name="Richards S."/>
            <person name="Weinstock G."/>
            <person name="Gibbs R.A."/>
            <person name="Liu Y."/>
            <person name="Worley K."/>
            <person name="Weinstock G."/>
            <person name="Elsik C.G."/>
            <person name="Reese J.T."/>
            <person name="Elhaik E."/>
            <person name="Landan G."/>
            <person name="Graur D."/>
            <person name="Arensburger P."/>
            <person name="Atkinson P."/>
            <person name="Beeman R.W."/>
            <person name="Beidler J."/>
            <person name="Brown S.J."/>
            <person name="Demuth J.P."/>
            <person name="Drury D.W."/>
            <person name="Du Y.Z."/>
            <person name="Fujiwara H."/>
            <person name="Lorenzen M."/>
            <person name="Maselli V."/>
            <person name="Osanai M."/>
            <person name="Park Y."/>
            <person name="Robertson H.M."/>
            <person name="Tu Z."/>
            <person name="Wang J.J."/>
            <person name="Wang S."/>
            <person name="Richards S."/>
            <person name="Song H."/>
            <person name="Zhang L."/>
            <person name="Sodergren E."/>
            <person name="Werner D."/>
            <person name="Stanke M."/>
            <person name="Morgenstern B."/>
            <person name="Solovyev V."/>
            <person name="Kosarev P."/>
            <person name="Brown G."/>
            <person name="Chen H.C."/>
            <person name="Ermolaeva O."/>
            <person name="Hlavina W."/>
            <person name="Kapustin Y."/>
            <person name="Kiryutin B."/>
            <person name="Kitts P."/>
            <person name="Maglott D."/>
            <person name="Pruitt K."/>
            <person name="Sapojnikov V."/>
            <person name="Souvorov A."/>
            <person name="Mackey A.J."/>
            <person name="Waterhouse R.M."/>
            <person name="Wyder S."/>
            <person name="Zdobnov E.M."/>
            <person name="Zdobnov E.M."/>
            <person name="Wyder S."/>
            <person name="Kriventseva E.V."/>
            <person name="Kadowaki T."/>
            <person name="Bork P."/>
            <person name="Aranda M."/>
            <person name="Bao R."/>
            <person name="Beermann A."/>
            <person name="Berns N."/>
            <person name="Bolognesi R."/>
            <person name="Bonneton F."/>
            <person name="Bopp D."/>
            <person name="Brown S.J."/>
            <person name="Bucher G."/>
            <person name="Butts T."/>
            <person name="Chaumot A."/>
            <person name="Denell R.E."/>
            <person name="Ferrier D.E."/>
            <person name="Friedrich M."/>
            <person name="Gordon C.M."/>
            <person name="Jindra M."/>
            <person name="Klingler M."/>
            <person name="Lan Q."/>
            <person name="Lattorff H.M."/>
            <person name="Laudet V."/>
            <person name="von Levetsow C."/>
            <person name="Liu Z."/>
            <person name="Lutz R."/>
            <person name="Lynch J.A."/>
            <person name="da Fonseca R.N."/>
            <person name="Posnien N."/>
            <person name="Reuter R."/>
            <person name="Roth S."/>
            <person name="Savard J."/>
            <person name="Schinko J.B."/>
            <person name="Schmitt C."/>
            <person name="Schoppmeier M."/>
            <person name="Schroder R."/>
            <person name="Shippy T.D."/>
            <person name="Simonnet F."/>
            <person name="Marques-Souza H."/>
            <person name="Tautz D."/>
            <person name="Tomoyasu Y."/>
            <person name="Trauner J."/>
            <person name="Van der Zee M."/>
            <person name="Vervoort M."/>
            <person name="Wittkopp N."/>
            <person name="Wimmer E.A."/>
            <person name="Yang X."/>
            <person name="Jones A.K."/>
            <person name="Sattelle D.B."/>
            <person name="Ebert P.R."/>
            <person name="Nelson D."/>
            <person name="Scott J.G."/>
            <person name="Beeman R.W."/>
            <person name="Muthukrishnan S."/>
            <person name="Kramer K.J."/>
            <person name="Arakane Y."/>
            <person name="Beeman R.W."/>
            <person name="Zhu Q."/>
            <person name="Hogenkamp D."/>
            <person name="Dixit R."/>
            <person name="Oppert B."/>
            <person name="Jiang H."/>
            <person name="Zou Z."/>
            <person name="Marshall J."/>
            <person name="Elpidina E."/>
            <person name="Vinokurov K."/>
            <person name="Oppert C."/>
            <person name="Zou Z."/>
            <person name="Evans J."/>
            <person name="Lu Z."/>
            <person name="Zhao P."/>
            <person name="Sumathipala N."/>
            <person name="Altincicek B."/>
            <person name="Vilcinskas A."/>
            <person name="Williams M."/>
            <person name="Hultmark D."/>
            <person name="Hetru C."/>
            <person name="Jiang H."/>
            <person name="Grimmelikhuijzen C.J."/>
            <person name="Hauser F."/>
            <person name="Cazzamali G."/>
            <person name="Williamson M."/>
            <person name="Park Y."/>
            <person name="Li B."/>
            <person name="Tanaka Y."/>
            <person name="Predel R."/>
            <person name="Neupert S."/>
            <person name="Schachtner J."/>
            <person name="Verleyen P."/>
            <person name="Raible F."/>
            <person name="Bork P."/>
            <person name="Friedrich M."/>
            <person name="Walden K.K."/>
            <person name="Robertson H.M."/>
            <person name="Angeli S."/>
            <person name="Foret S."/>
            <person name="Bucher G."/>
            <person name="Schuetz S."/>
            <person name="Maleszka R."/>
            <person name="Wimmer E.A."/>
            <person name="Beeman R.W."/>
            <person name="Lorenzen M."/>
            <person name="Tomoyasu Y."/>
            <person name="Miller S.C."/>
            <person name="Grossmann D."/>
            <person name="Bucher G."/>
        </authorList>
    </citation>
    <scope>NUCLEOTIDE SEQUENCE [LARGE SCALE GENOMIC DNA]</scope>
    <source>
        <strain evidence="11 12">Georgia GA2</strain>
    </source>
</reference>
<dbReference type="PANTHER" id="PTHR42643">
    <property type="entry name" value="IONOTROPIC RECEPTOR 20A-RELATED"/>
    <property type="match status" value="1"/>
</dbReference>
<keyword evidence="4 9" id="KW-0812">Transmembrane</keyword>
<evidence type="ECO:0000256" key="3">
    <source>
        <dbReference type="ARBA" id="ARBA00022475"/>
    </source>
</evidence>
<keyword evidence="7" id="KW-0675">Receptor</keyword>
<evidence type="ECO:0000256" key="9">
    <source>
        <dbReference type="SAM" id="Phobius"/>
    </source>
</evidence>
<dbReference type="InterPro" id="IPR001320">
    <property type="entry name" value="Iontro_rcpt_C"/>
</dbReference>
<dbReference type="GO" id="GO:0050906">
    <property type="term" value="P:detection of stimulus involved in sensory perception"/>
    <property type="evidence" value="ECO:0007669"/>
    <property type="project" value="UniProtKB-ARBA"/>
</dbReference>
<organism evidence="11 12">
    <name type="scientific">Tribolium castaneum</name>
    <name type="common">Red flour beetle</name>
    <dbReference type="NCBI Taxonomy" id="7070"/>
    <lineage>
        <taxon>Eukaryota</taxon>
        <taxon>Metazoa</taxon>
        <taxon>Ecdysozoa</taxon>
        <taxon>Arthropoda</taxon>
        <taxon>Hexapoda</taxon>
        <taxon>Insecta</taxon>
        <taxon>Pterygota</taxon>
        <taxon>Neoptera</taxon>
        <taxon>Endopterygota</taxon>
        <taxon>Coleoptera</taxon>
        <taxon>Polyphaga</taxon>
        <taxon>Cucujiformia</taxon>
        <taxon>Tenebrionidae</taxon>
        <taxon>Tenebrionidae incertae sedis</taxon>
        <taxon>Tribolium</taxon>
    </lineage>
</organism>
<evidence type="ECO:0000256" key="8">
    <source>
        <dbReference type="ARBA" id="ARBA00023180"/>
    </source>
</evidence>
<dbReference type="Pfam" id="PF00060">
    <property type="entry name" value="Lig_chan"/>
    <property type="match status" value="1"/>
</dbReference>
<evidence type="ECO:0000256" key="6">
    <source>
        <dbReference type="ARBA" id="ARBA00023136"/>
    </source>
</evidence>
<accession>A0A139WDX1</accession>
<dbReference type="Proteomes" id="UP000007266">
    <property type="component" value="Linkage group 8"/>
</dbReference>
<keyword evidence="6 9" id="KW-0472">Membrane</keyword>
<dbReference type="GO" id="GO:0015276">
    <property type="term" value="F:ligand-gated monoatomic ion channel activity"/>
    <property type="evidence" value="ECO:0007669"/>
    <property type="project" value="InterPro"/>
</dbReference>
<dbReference type="AlphaFoldDB" id="A0A139WDX1"/>
<dbReference type="OMA" id="YLQDAHT"/>
<keyword evidence="8" id="KW-0325">Glycoprotein</keyword>
<evidence type="ECO:0000256" key="4">
    <source>
        <dbReference type="ARBA" id="ARBA00022692"/>
    </source>
</evidence>
<comment type="subcellular location">
    <subcellularLocation>
        <location evidence="1">Cell membrane</location>
        <topology evidence="1">Multi-pass membrane protein</topology>
    </subcellularLocation>
</comment>
<dbReference type="Gene3D" id="1.10.287.70">
    <property type="match status" value="1"/>
</dbReference>
<comment type="similarity">
    <text evidence="2">Belongs to the glutamate-gated ion channel (TC 1.A.10.1) family.</text>
</comment>
<keyword evidence="3" id="KW-1003">Cell membrane</keyword>
<evidence type="ECO:0000256" key="1">
    <source>
        <dbReference type="ARBA" id="ARBA00004651"/>
    </source>
</evidence>
<dbReference type="InterPro" id="IPR052192">
    <property type="entry name" value="Insect_Ionotropic_Sensory_Rcpt"/>
</dbReference>
<keyword evidence="12" id="KW-1185">Reference proteome</keyword>
<name>A0A139WDX1_TRICA</name>
<evidence type="ECO:0000313" key="11">
    <source>
        <dbReference type="EMBL" id="KYB26119.1"/>
    </source>
</evidence>
<feature type="transmembrane region" description="Helical" evidence="9">
    <location>
        <begin position="412"/>
        <end position="436"/>
    </location>
</feature>
<reference evidence="11 12" key="2">
    <citation type="journal article" date="2010" name="Nucleic Acids Res.">
        <title>BeetleBase in 2010: revisions to provide comprehensive genomic information for Tribolium castaneum.</title>
        <authorList>
            <person name="Kim H.S."/>
            <person name="Murphy T."/>
            <person name="Xia J."/>
            <person name="Caragea D."/>
            <person name="Park Y."/>
            <person name="Beeman R.W."/>
            <person name="Lorenzen M.D."/>
            <person name="Butcher S."/>
            <person name="Manak J.R."/>
            <person name="Brown S.J."/>
        </authorList>
    </citation>
    <scope>GENOME REANNOTATION</scope>
    <source>
        <strain evidence="11 12">Georgia GA2</strain>
    </source>
</reference>
<dbReference type="Gene3D" id="3.40.190.10">
    <property type="entry name" value="Periplasmic binding protein-like II"/>
    <property type="match status" value="1"/>
</dbReference>
<evidence type="ECO:0000256" key="5">
    <source>
        <dbReference type="ARBA" id="ARBA00022989"/>
    </source>
</evidence>
<evidence type="ECO:0000256" key="7">
    <source>
        <dbReference type="ARBA" id="ARBA00023170"/>
    </source>
</evidence>
<feature type="transmembrane region" description="Helical" evidence="9">
    <location>
        <begin position="221"/>
        <end position="245"/>
    </location>
</feature>
<dbReference type="SUPFAM" id="SSF53850">
    <property type="entry name" value="Periplasmic binding protein-like II"/>
    <property type="match status" value="1"/>
</dbReference>
<protein>
    <recommendedName>
        <fullName evidence="10">Ionotropic glutamate receptor C-terminal domain-containing protein</fullName>
    </recommendedName>
</protein>
<gene>
    <name evidence="11" type="primary">AUGUSTUS-3.0.2_06171</name>
    <name evidence="11" type="ORF">TcasGA2_TC006171</name>
</gene>
<feature type="transmembrane region" description="Helical" evidence="9">
    <location>
        <begin position="161"/>
        <end position="180"/>
    </location>
</feature>
<evidence type="ECO:0000256" key="2">
    <source>
        <dbReference type="ARBA" id="ARBA00008685"/>
    </source>
</evidence>
<evidence type="ECO:0000313" key="12">
    <source>
        <dbReference type="Proteomes" id="UP000007266"/>
    </source>
</evidence>